<evidence type="ECO:0000259" key="9">
    <source>
        <dbReference type="Pfam" id="PF13359"/>
    </source>
</evidence>
<dbReference type="GO" id="GO:0046872">
    <property type="term" value="F:metal ion binding"/>
    <property type="evidence" value="ECO:0007669"/>
    <property type="project" value="UniProtKB-KW"/>
</dbReference>
<comment type="cofactor">
    <cofactor evidence="1">
        <name>a divalent metal cation</name>
        <dbReference type="ChEBI" id="CHEBI:60240"/>
    </cofactor>
</comment>
<comment type="caution">
    <text evidence="10">The sequence shown here is derived from an EMBL/GenBank/DDBJ whole genome shotgun (WGS) entry which is preliminary data.</text>
</comment>
<evidence type="ECO:0000256" key="1">
    <source>
        <dbReference type="ARBA" id="ARBA00001968"/>
    </source>
</evidence>
<proteinExistence type="inferred from homology"/>
<dbReference type="PANTHER" id="PTHR22930">
    <property type="match status" value="1"/>
</dbReference>
<accession>A0A811RPY1</accession>
<dbReference type="GO" id="GO:0004518">
    <property type="term" value="F:nuclease activity"/>
    <property type="evidence" value="ECO:0007669"/>
    <property type="project" value="UniProtKB-KW"/>
</dbReference>
<comment type="similarity">
    <text evidence="3">Belongs to the HARBI1 family.</text>
</comment>
<evidence type="ECO:0000256" key="7">
    <source>
        <dbReference type="ARBA" id="ARBA00023242"/>
    </source>
</evidence>
<dbReference type="EMBL" id="CAJGYO010000016">
    <property type="protein sequence ID" value="CAD6272639.1"/>
    <property type="molecule type" value="Genomic_DNA"/>
</dbReference>
<dbReference type="AlphaFoldDB" id="A0A811RPY1"/>
<evidence type="ECO:0000256" key="2">
    <source>
        <dbReference type="ARBA" id="ARBA00004123"/>
    </source>
</evidence>
<sequence length="529" mass="56619">MGTFLAPFPSPQPVFPTVDTEFSSTAVSADAECSPTFLASPDAEFSSSIIALLAAMDDDVGAGSSQPNAPFAAEADADFANFPLLFAAHEHDHHQAVDAMMMPLPPKVLADLSVNPIPSSVVQGSLFPAAGEGGATAGQHLAIGKRRRRQTRSSSQSNDAPGESSGGQAHAPDRARASRRVWVRTRSTEWWDHLDGPSCPDAEFRSAFRMSRATFGALCDALGGAVAKEDTALRTAIPVRQRVAVCLWRLATAEPLREVSRRFGLGISTCHSIVLQVYHALAAVLRPTTITWPEPNSAATVAARFEAAYGLPGIIGAVYTTRVTVVAPKANVAAYYDRGLTERNQKASYSVAVQAVADADGAFTDVWIEPGSLSDAAVLGRWALCGLLGGHGQEQRLVGGTSYPLMDWMLVPYAHQNLTWTEHAFNEHVAAARGVARGAVRRLKARWRCLQRRSEVKMQDLPSMIAACCVLHNVCERAGEELDPDLMQYELDDDDGDVVAHDAAPPAPAVQAARDRIAHGLLHGSHPIN</sequence>
<feature type="region of interest" description="Disordered" evidence="8">
    <location>
        <begin position="137"/>
        <end position="180"/>
    </location>
</feature>
<keyword evidence="4" id="KW-0540">Nuclease</keyword>
<keyword evidence="5" id="KW-0479">Metal-binding</keyword>
<dbReference type="InterPro" id="IPR027806">
    <property type="entry name" value="HARBI1_dom"/>
</dbReference>
<keyword evidence="7" id="KW-0539">Nucleus</keyword>
<evidence type="ECO:0000313" key="11">
    <source>
        <dbReference type="Proteomes" id="UP000604825"/>
    </source>
</evidence>
<evidence type="ECO:0000313" key="10">
    <source>
        <dbReference type="EMBL" id="CAD6272639.1"/>
    </source>
</evidence>
<evidence type="ECO:0000256" key="6">
    <source>
        <dbReference type="ARBA" id="ARBA00022801"/>
    </source>
</evidence>
<comment type="subcellular location">
    <subcellularLocation>
        <location evidence="2">Nucleus</location>
    </subcellularLocation>
</comment>
<dbReference type="OrthoDB" id="1739214at2759"/>
<protein>
    <recommendedName>
        <fullName evidence="9">DDE Tnp4 domain-containing protein</fullName>
    </recommendedName>
</protein>
<dbReference type="Proteomes" id="UP000604825">
    <property type="component" value="Unassembled WGS sequence"/>
</dbReference>
<evidence type="ECO:0000256" key="3">
    <source>
        <dbReference type="ARBA" id="ARBA00006958"/>
    </source>
</evidence>
<gene>
    <name evidence="10" type="ORF">NCGR_LOCUS55912</name>
</gene>
<evidence type="ECO:0000256" key="5">
    <source>
        <dbReference type="ARBA" id="ARBA00022723"/>
    </source>
</evidence>
<keyword evidence="11" id="KW-1185">Reference proteome</keyword>
<evidence type="ECO:0000256" key="4">
    <source>
        <dbReference type="ARBA" id="ARBA00022722"/>
    </source>
</evidence>
<name>A0A811RPY1_9POAL</name>
<feature type="domain" description="DDE Tnp4" evidence="9">
    <location>
        <begin position="320"/>
        <end position="473"/>
    </location>
</feature>
<reference evidence="10" key="1">
    <citation type="submission" date="2020-10" db="EMBL/GenBank/DDBJ databases">
        <authorList>
            <person name="Han B."/>
            <person name="Lu T."/>
            <person name="Zhao Q."/>
            <person name="Huang X."/>
            <person name="Zhao Y."/>
        </authorList>
    </citation>
    <scope>NUCLEOTIDE SEQUENCE</scope>
</reference>
<organism evidence="10 11">
    <name type="scientific">Miscanthus lutarioriparius</name>
    <dbReference type="NCBI Taxonomy" id="422564"/>
    <lineage>
        <taxon>Eukaryota</taxon>
        <taxon>Viridiplantae</taxon>
        <taxon>Streptophyta</taxon>
        <taxon>Embryophyta</taxon>
        <taxon>Tracheophyta</taxon>
        <taxon>Spermatophyta</taxon>
        <taxon>Magnoliopsida</taxon>
        <taxon>Liliopsida</taxon>
        <taxon>Poales</taxon>
        <taxon>Poaceae</taxon>
        <taxon>PACMAD clade</taxon>
        <taxon>Panicoideae</taxon>
        <taxon>Andropogonodae</taxon>
        <taxon>Andropogoneae</taxon>
        <taxon>Saccharinae</taxon>
        <taxon>Miscanthus</taxon>
    </lineage>
</organism>
<dbReference type="PANTHER" id="PTHR22930:SF64">
    <property type="entry name" value="OS05G0184901 PROTEIN"/>
    <property type="match status" value="1"/>
</dbReference>
<dbReference type="GO" id="GO:0005634">
    <property type="term" value="C:nucleus"/>
    <property type="evidence" value="ECO:0007669"/>
    <property type="project" value="UniProtKB-SubCell"/>
</dbReference>
<dbReference type="GO" id="GO:0016787">
    <property type="term" value="F:hydrolase activity"/>
    <property type="evidence" value="ECO:0007669"/>
    <property type="project" value="UniProtKB-KW"/>
</dbReference>
<keyword evidence="6" id="KW-0378">Hydrolase</keyword>
<dbReference type="Pfam" id="PF13359">
    <property type="entry name" value="DDE_Tnp_4"/>
    <property type="match status" value="1"/>
</dbReference>
<dbReference type="InterPro" id="IPR045249">
    <property type="entry name" value="HARBI1-like"/>
</dbReference>
<evidence type="ECO:0000256" key="8">
    <source>
        <dbReference type="SAM" id="MobiDB-lite"/>
    </source>
</evidence>